<evidence type="ECO:0000256" key="1">
    <source>
        <dbReference type="ARBA" id="ARBA00004141"/>
    </source>
</evidence>
<feature type="transmembrane region" description="Helical" evidence="6">
    <location>
        <begin position="39"/>
        <end position="60"/>
    </location>
</feature>
<dbReference type="InterPro" id="IPR045062">
    <property type="entry name" value="Cyt_c_biogenesis_CcsA/CcmC"/>
</dbReference>
<sequence length="275" mass="30579">MSLINLQLIMFKIAFFLCAVSTVGYLFSLVVKRVRLAKVSTWVLAVAFGFLTVNLLFALVNSSLLINPGSRDFLSLCAWSVCAVYLALQFKTKTRVLGAFISPFILLFMIAAAETTGKSLLPQNMQNWLTAVHLFCVIMGEALFIIASCAGLMFIMQNSLLKNKKLSRMSMLLPSLSDLDRINHICLLWGFPFLSVGIIAGAVFAGLNWQAGWLTDPKVIWTFAGWIIYGFLLHQRLAIGWKGYRMALISGVAFILLLLSFGSVRICFSTLHNFI</sequence>
<feature type="transmembrane region" description="Helical" evidence="6">
    <location>
        <begin position="132"/>
        <end position="161"/>
    </location>
</feature>
<keyword evidence="3" id="KW-0201">Cytochrome c-type biogenesis</keyword>
<feature type="transmembrane region" description="Helical" evidence="6">
    <location>
        <begin position="95"/>
        <end position="112"/>
    </location>
</feature>
<evidence type="ECO:0000256" key="5">
    <source>
        <dbReference type="ARBA" id="ARBA00023136"/>
    </source>
</evidence>
<comment type="subcellular location">
    <subcellularLocation>
        <location evidence="1">Membrane</location>
        <topology evidence="1">Multi-pass membrane protein</topology>
    </subcellularLocation>
</comment>
<feature type="transmembrane region" description="Helical" evidence="6">
    <location>
        <begin position="182"/>
        <end position="207"/>
    </location>
</feature>
<comment type="caution">
    <text evidence="8">The sequence shown here is derived from an EMBL/GenBank/DDBJ whole genome shotgun (WGS) entry which is preliminary data.</text>
</comment>
<dbReference type="Pfam" id="PF01578">
    <property type="entry name" value="Cytochrom_C_asm"/>
    <property type="match status" value="1"/>
</dbReference>
<proteinExistence type="predicted"/>
<evidence type="ECO:0000313" key="8">
    <source>
        <dbReference type="EMBL" id="KUG23618.1"/>
    </source>
</evidence>
<dbReference type="EMBL" id="LNQE01000896">
    <property type="protein sequence ID" value="KUG23618.1"/>
    <property type="molecule type" value="Genomic_DNA"/>
</dbReference>
<dbReference type="PANTHER" id="PTHR30071">
    <property type="entry name" value="HEME EXPORTER PROTEIN C"/>
    <property type="match status" value="1"/>
</dbReference>
<gene>
    <name evidence="8" type="ORF">ASZ90_006604</name>
</gene>
<evidence type="ECO:0000256" key="2">
    <source>
        <dbReference type="ARBA" id="ARBA00022692"/>
    </source>
</evidence>
<feature type="transmembrane region" description="Helical" evidence="6">
    <location>
        <begin position="246"/>
        <end position="271"/>
    </location>
</feature>
<organism evidence="8">
    <name type="scientific">hydrocarbon metagenome</name>
    <dbReference type="NCBI Taxonomy" id="938273"/>
    <lineage>
        <taxon>unclassified sequences</taxon>
        <taxon>metagenomes</taxon>
        <taxon>ecological metagenomes</taxon>
    </lineage>
</organism>
<keyword evidence="2 6" id="KW-0812">Transmembrane</keyword>
<reference evidence="8" key="1">
    <citation type="journal article" date="2015" name="Proc. Natl. Acad. Sci. U.S.A.">
        <title>Networks of energetic and metabolic interactions define dynamics in microbial communities.</title>
        <authorList>
            <person name="Embree M."/>
            <person name="Liu J.K."/>
            <person name="Al-Bassam M.M."/>
            <person name="Zengler K."/>
        </authorList>
    </citation>
    <scope>NUCLEOTIDE SEQUENCE</scope>
</reference>
<dbReference type="GO" id="GO:0020037">
    <property type="term" value="F:heme binding"/>
    <property type="evidence" value="ECO:0007669"/>
    <property type="project" value="InterPro"/>
</dbReference>
<dbReference type="PANTHER" id="PTHR30071:SF1">
    <property type="entry name" value="CYTOCHROME B_B6 PROTEIN-RELATED"/>
    <property type="match status" value="1"/>
</dbReference>
<evidence type="ECO:0000256" key="3">
    <source>
        <dbReference type="ARBA" id="ARBA00022748"/>
    </source>
</evidence>
<evidence type="ECO:0000256" key="4">
    <source>
        <dbReference type="ARBA" id="ARBA00022989"/>
    </source>
</evidence>
<feature type="domain" description="Cytochrome c assembly protein" evidence="7">
    <location>
        <begin position="74"/>
        <end position="272"/>
    </location>
</feature>
<keyword evidence="5 6" id="KW-0472">Membrane</keyword>
<evidence type="ECO:0000256" key="6">
    <source>
        <dbReference type="SAM" id="Phobius"/>
    </source>
</evidence>
<feature type="transmembrane region" description="Helical" evidence="6">
    <location>
        <begin position="219"/>
        <end position="239"/>
    </location>
</feature>
<feature type="transmembrane region" description="Helical" evidence="6">
    <location>
        <begin position="72"/>
        <end position="88"/>
    </location>
</feature>
<evidence type="ECO:0000259" key="7">
    <source>
        <dbReference type="Pfam" id="PF01578"/>
    </source>
</evidence>
<dbReference type="GO" id="GO:0005886">
    <property type="term" value="C:plasma membrane"/>
    <property type="evidence" value="ECO:0007669"/>
    <property type="project" value="TreeGrafter"/>
</dbReference>
<keyword evidence="4 6" id="KW-1133">Transmembrane helix</keyword>
<name>A0A0W8FS50_9ZZZZ</name>
<dbReference type="GO" id="GO:0017004">
    <property type="term" value="P:cytochrome complex assembly"/>
    <property type="evidence" value="ECO:0007669"/>
    <property type="project" value="UniProtKB-KW"/>
</dbReference>
<dbReference type="AlphaFoldDB" id="A0A0W8FS50"/>
<accession>A0A0W8FS50</accession>
<feature type="transmembrane region" description="Helical" evidence="6">
    <location>
        <begin position="6"/>
        <end position="27"/>
    </location>
</feature>
<protein>
    <recommendedName>
        <fullName evidence="7">Cytochrome c assembly protein domain-containing protein</fullName>
    </recommendedName>
</protein>
<dbReference type="InterPro" id="IPR002541">
    <property type="entry name" value="Cyt_c_assembly"/>
</dbReference>